<dbReference type="PANTHER" id="PTHR32097">
    <property type="entry name" value="CAMP-BINDING PROTEIN 1-RELATED"/>
    <property type="match status" value="1"/>
</dbReference>
<reference evidence="3 4" key="1">
    <citation type="journal article" date="2013" name="Genome Announc.">
        <title>Genome Sequence of Moraxella macacae 0408225, a Novel Bacterial Species Isolated from a Cynomolgus Macaque with Epistaxis.</title>
        <authorList>
            <person name="Ladner J.T."/>
            <person name="Whitehouse C.A."/>
            <person name="Koroleva G.I."/>
            <person name="Palacios G.F."/>
        </authorList>
    </citation>
    <scope>NUCLEOTIDE SEQUENCE [LARGE SCALE GENOMIC DNA]</scope>
    <source>
        <strain evidence="3 4">0408225</strain>
    </source>
</reference>
<dbReference type="PANTHER" id="PTHR32097:SF3">
    <property type="entry name" value="TELLURITE RESISTANCE PROTEIN"/>
    <property type="match status" value="1"/>
</dbReference>
<evidence type="ECO:0000259" key="2">
    <source>
        <dbReference type="Pfam" id="PF02342"/>
    </source>
</evidence>
<dbReference type="CDD" id="cd06974">
    <property type="entry name" value="TerD_like"/>
    <property type="match status" value="1"/>
</dbReference>
<dbReference type="RefSeq" id="WP_009767128.1">
    <property type="nucleotide sequence ID" value="NZ_ANIN01000001.1"/>
</dbReference>
<keyword evidence="4" id="KW-1185">Reference proteome</keyword>
<protein>
    <submittedName>
        <fullName evidence="3">Tellurium resistance protein (TerF)</fullName>
    </submittedName>
</protein>
<sequence length="424" mass="46976">MEIIRGQKVKLTDILPSQQFFISVNVQSPFVTDVALFGLDKQQKLSNEAYMIFYNQPKSPCNALQLQKQEQAFSQFLVDLNQLPNTIQKMVLTLTVDGTDTMANLGNSRVEILNENQQMIATFLLNGNMFDKERAVMALEVYQKDGIWRLSAVGQGFNGGLPALIEYFGGEVAESESTPKPSTAPQSTVNLSKVTLTKKDEQHRISLSKKDSSFIVEAIWVDNGDDRADNDDLDLRVGILVEGQNQMHYVHAPQQSGSLTNFPFVHHLGDVRQASVNEPGTEKVEVNTNIAKLIGGRVALVFSVYSAVSNGVVSIASLQPKMRMQYENQVIECVFNAKVSPQAQRDDVYTYVIGLAIIDENGIVLQHSGLTSKPSSEATPRLVWEKGQPTIYMDGQPIFKTEVDDSLDKKSSGSLTGMFKDIFK</sequence>
<keyword evidence="1" id="KW-0778">Tellurium resistance</keyword>
<accession>L2FA10</accession>
<gene>
    <name evidence="3" type="ORF">MOMA_02845</name>
</gene>
<evidence type="ECO:0000256" key="1">
    <source>
        <dbReference type="ARBA" id="ARBA00022686"/>
    </source>
</evidence>
<dbReference type="OrthoDB" id="5756874at2"/>
<evidence type="ECO:0000313" key="3">
    <source>
        <dbReference type="EMBL" id="ELA09308.1"/>
    </source>
</evidence>
<dbReference type="PATRIC" id="fig|1230338.3.peg.621"/>
<dbReference type="EMBL" id="ANIN01000001">
    <property type="protein sequence ID" value="ELA09308.1"/>
    <property type="molecule type" value="Genomic_DNA"/>
</dbReference>
<dbReference type="InterPro" id="IPR003325">
    <property type="entry name" value="TerD"/>
</dbReference>
<feature type="domain" description="TerD" evidence="2">
    <location>
        <begin position="2"/>
        <end position="168"/>
    </location>
</feature>
<dbReference type="InterPro" id="IPR051324">
    <property type="entry name" value="Stress/Tellurium_Resist"/>
</dbReference>
<name>L2FA10_9GAMM</name>
<comment type="caution">
    <text evidence="3">The sequence shown here is derived from an EMBL/GenBank/DDBJ whole genome shotgun (WGS) entry which is preliminary data.</text>
</comment>
<dbReference type="STRING" id="1230338.MOMA_02845"/>
<organism evidence="3 4">
    <name type="scientific">Moraxella macacae 0408225</name>
    <dbReference type="NCBI Taxonomy" id="1230338"/>
    <lineage>
        <taxon>Bacteria</taxon>
        <taxon>Pseudomonadati</taxon>
        <taxon>Pseudomonadota</taxon>
        <taxon>Gammaproteobacteria</taxon>
        <taxon>Moraxellales</taxon>
        <taxon>Moraxellaceae</taxon>
        <taxon>Moraxella</taxon>
    </lineage>
</organism>
<evidence type="ECO:0000313" key="4">
    <source>
        <dbReference type="Proteomes" id="UP000023795"/>
    </source>
</evidence>
<dbReference type="Proteomes" id="UP000023795">
    <property type="component" value="Unassembled WGS sequence"/>
</dbReference>
<dbReference type="Pfam" id="PF02342">
    <property type="entry name" value="TerD"/>
    <property type="match status" value="1"/>
</dbReference>
<dbReference type="eggNOG" id="COG2310">
    <property type="taxonomic scope" value="Bacteria"/>
</dbReference>
<dbReference type="Gene3D" id="2.60.60.30">
    <property type="entry name" value="sav2460 like domains"/>
    <property type="match status" value="1"/>
</dbReference>
<dbReference type="AlphaFoldDB" id="L2FA10"/>
<dbReference type="GO" id="GO:0046690">
    <property type="term" value="P:response to tellurium ion"/>
    <property type="evidence" value="ECO:0007669"/>
    <property type="project" value="UniProtKB-KW"/>
</dbReference>
<proteinExistence type="predicted"/>